<dbReference type="Proteomes" id="UP000030403">
    <property type="component" value="Unassembled WGS sequence"/>
</dbReference>
<evidence type="ECO:0000256" key="8">
    <source>
        <dbReference type="ARBA" id="ARBA00022741"/>
    </source>
</evidence>
<dbReference type="GO" id="GO:0005524">
    <property type="term" value="F:ATP binding"/>
    <property type="evidence" value="ECO:0007669"/>
    <property type="project" value="UniProtKB-KW"/>
</dbReference>
<evidence type="ECO:0000313" key="18">
    <source>
        <dbReference type="Proteomes" id="UP000030403"/>
    </source>
</evidence>
<proteinExistence type="predicted"/>
<dbReference type="InterPro" id="IPR003660">
    <property type="entry name" value="HAMP_dom"/>
</dbReference>
<dbReference type="Pfam" id="PF00512">
    <property type="entry name" value="HisKA"/>
    <property type="match status" value="1"/>
</dbReference>
<dbReference type="STRING" id="1385511.GCA_000425225_01372"/>
<dbReference type="Gene3D" id="6.10.340.10">
    <property type="match status" value="1"/>
</dbReference>
<dbReference type="OrthoDB" id="9780718at2"/>
<dbReference type="CDD" id="cd06225">
    <property type="entry name" value="HAMP"/>
    <property type="match status" value="1"/>
</dbReference>
<dbReference type="InterPro" id="IPR004358">
    <property type="entry name" value="Sig_transdc_His_kin-like_C"/>
</dbReference>
<dbReference type="InterPro" id="IPR050398">
    <property type="entry name" value="HssS/ArlS-like"/>
</dbReference>
<evidence type="ECO:0000256" key="9">
    <source>
        <dbReference type="ARBA" id="ARBA00022777"/>
    </source>
</evidence>
<dbReference type="SUPFAM" id="SSF47384">
    <property type="entry name" value="Homodimeric domain of signal transducing histidine kinase"/>
    <property type="match status" value="1"/>
</dbReference>
<evidence type="ECO:0000256" key="3">
    <source>
        <dbReference type="ARBA" id="ARBA00012438"/>
    </source>
</evidence>
<dbReference type="InterPro" id="IPR036890">
    <property type="entry name" value="HATPase_C_sf"/>
</dbReference>
<dbReference type="PANTHER" id="PTHR45528:SF1">
    <property type="entry name" value="SENSOR HISTIDINE KINASE CPXA"/>
    <property type="match status" value="1"/>
</dbReference>
<dbReference type="PANTHER" id="PTHR45528">
    <property type="entry name" value="SENSOR HISTIDINE KINASE CPXA"/>
    <property type="match status" value="1"/>
</dbReference>
<sequence>MNKLSFKLGMFIFIFMIIVEAILFFFLYKSLADNRIEEVMDNLLSRGNSHRDVLEKRFDESTLNHVALMESEAKTIVVITDYEKSVLAKSEPVNESLDSMIHSNISEITHKGLILHDEWKENKYVATVSPIRIDGNVEGFVYMFANTAIIKGVIKELSNQFMLAGIITLFLTVFAIFILSHFITRPLVRMKLATEELMKGNMKVSLGYKRSDELGQLSNSIVILAGDLERLKEERKEFLASISHELRTPITYIKGYANIASREKISDQEREKYLRILKEESEHLTLLIKNLFELAKMDQNQFVIYKENVYICEIIQKVKEKMTPIFKDKQISFELKCEPDLQVAVDSERFHQVLINLIDNAINHSGELSKVRLHVEQSKPGLITISISDDGNGIPKEELPFIFERLYRVDKSRSRSLGGSGLGLSIVKEIIEKHGGQVHAESNLEKGTTISIELQEDG</sequence>
<organism evidence="17 18">
    <name type="scientific">Pontibacillus marinus BH030004 = DSM 16465</name>
    <dbReference type="NCBI Taxonomy" id="1385511"/>
    <lineage>
        <taxon>Bacteria</taxon>
        <taxon>Bacillati</taxon>
        <taxon>Bacillota</taxon>
        <taxon>Bacilli</taxon>
        <taxon>Bacillales</taxon>
        <taxon>Bacillaceae</taxon>
        <taxon>Pontibacillus</taxon>
    </lineage>
</organism>
<protein>
    <recommendedName>
        <fullName evidence="3">histidine kinase</fullName>
        <ecNumber evidence="3">2.7.13.3</ecNumber>
    </recommendedName>
</protein>
<evidence type="ECO:0000256" key="7">
    <source>
        <dbReference type="ARBA" id="ARBA00022692"/>
    </source>
</evidence>
<dbReference type="InterPro" id="IPR003661">
    <property type="entry name" value="HisK_dim/P_dom"/>
</dbReference>
<evidence type="ECO:0000256" key="14">
    <source>
        <dbReference type="SAM" id="Phobius"/>
    </source>
</evidence>
<keyword evidence="13 14" id="KW-0472">Membrane</keyword>
<dbReference type="SMART" id="SM00304">
    <property type="entry name" value="HAMP"/>
    <property type="match status" value="1"/>
</dbReference>
<keyword evidence="5" id="KW-0597">Phosphoprotein</keyword>
<accession>A0A0A5GJT8</accession>
<dbReference type="Gene3D" id="1.10.287.130">
    <property type="match status" value="1"/>
</dbReference>
<evidence type="ECO:0000256" key="6">
    <source>
        <dbReference type="ARBA" id="ARBA00022679"/>
    </source>
</evidence>
<feature type="transmembrane region" description="Helical" evidence="14">
    <location>
        <begin position="161"/>
        <end position="183"/>
    </location>
</feature>
<dbReference type="InterPro" id="IPR003594">
    <property type="entry name" value="HATPase_dom"/>
</dbReference>
<keyword evidence="18" id="KW-1185">Reference proteome</keyword>
<dbReference type="FunFam" id="1.10.287.130:FF:000001">
    <property type="entry name" value="Two-component sensor histidine kinase"/>
    <property type="match status" value="1"/>
</dbReference>
<dbReference type="GO" id="GO:0000155">
    <property type="term" value="F:phosphorelay sensor kinase activity"/>
    <property type="evidence" value="ECO:0007669"/>
    <property type="project" value="InterPro"/>
</dbReference>
<evidence type="ECO:0000256" key="2">
    <source>
        <dbReference type="ARBA" id="ARBA00004651"/>
    </source>
</evidence>
<dbReference type="GO" id="GO:0005886">
    <property type="term" value="C:plasma membrane"/>
    <property type="evidence" value="ECO:0007669"/>
    <property type="project" value="UniProtKB-SubCell"/>
</dbReference>
<dbReference type="eggNOG" id="COG2205">
    <property type="taxonomic scope" value="Bacteria"/>
</dbReference>
<keyword evidence="11 14" id="KW-1133">Transmembrane helix</keyword>
<keyword evidence="10" id="KW-0067">ATP-binding</keyword>
<keyword evidence="12" id="KW-0902">Two-component regulatory system</keyword>
<dbReference type="Pfam" id="PF00672">
    <property type="entry name" value="HAMP"/>
    <property type="match status" value="1"/>
</dbReference>
<dbReference type="PROSITE" id="PS50885">
    <property type="entry name" value="HAMP"/>
    <property type="match status" value="1"/>
</dbReference>
<evidence type="ECO:0000259" key="15">
    <source>
        <dbReference type="PROSITE" id="PS50109"/>
    </source>
</evidence>
<comment type="caution">
    <text evidence="17">The sequence shown here is derived from an EMBL/GenBank/DDBJ whole genome shotgun (WGS) entry which is preliminary data.</text>
</comment>
<evidence type="ECO:0000256" key="5">
    <source>
        <dbReference type="ARBA" id="ARBA00022553"/>
    </source>
</evidence>
<keyword evidence="7 14" id="KW-0812">Transmembrane</keyword>
<dbReference type="InterPro" id="IPR005467">
    <property type="entry name" value="His_kinase_dom"/>
</dbReference>
<evidence type="ECO:0000256" key="11">
    <source>
        <dbReference type="ARBA" id="ARBA00022989"/>
    </source>
</evidence>
<dbReference type="CDD" id="cd00075">
    <property type="entry name" value="HATPase"/>
    <property type="match status" value="1"/>
</dbReference>
<dbReference type="EC" id="2.7.13.3" evidence="3"/>
<dbReference type="AlphaFoldDB" id="A0A0A5GJT8"/>
<dbReference type="InterPro" id="IPR036097">
    <property type="entry name" value="HisK_dim/P_sf"/>
</dbReference>
<feature type="domain" description="Histidine kinase" evidence="15">
    <location>
        <begin position="241"/>
        <end position="458"/>
    </location>
</feature>
<gene>
    <name evidence="17" type="ORF">N783_07915</name>
</gene>
<evidence type="ECO:0000256" key="13">
    <source>
        <dbReference type="ARBA" id="ARBA00023136"/>
    </source>
</evidence>
<dbReference type="RefSeq" id="WP_027445717.1">
    <property type="nucleotide sequence ID" value="NZ_AULJ01000013.1"/>
</dbReference>
<feature type="domain" description="HAMP" evidence="16">
    <location>
        <begin position="181"/>
        <end position="233"/>
    </location>
</feature>
<dbReference type="FunFam" id="3.30.565.10:FF:000006">
    <property type="entry name" value="Sensor histidine kinase WalK"/>
    <property type="match status" value="1"/>
</dbReference>
<name>A0A0A5GJT8_9BACI</name>
<comment type="subcellular location">
    <subcellularLocation>
        <location evidence="2">Cell membrane</location>
        <topology evidence="2">Multi-pass membrane protein</topology>
    </subcellularLocation>
</comment>
<feature type="transmembrane region" description="Helical" evidence="14">
    <location>
        <begin position="6"/>
        <end position="28"/>
    </location>
</feature>
<keyword evidence="6" id="KW-0808">Transferase</keyword>
<reference evidence="17 18" key="1">
    <citation type="submission" date="2013-08" db="EMBL/GenBank/DDBJ databases">
        <authorList>
            <person name="Huang J."/>
            <person name="Wang G."/>
        </authorList>
    </citation>
    <scope>NUCLEOTIDE SEQUENCE [LARGE SCALE GENOMIC DNA]</scope>
    <source>
        <strain evidence="17 18">BH030004</strain>
    </source>
</reference>
<dbReference type="Gene3D" id="3.30.565.10">
    <property type="entry name" value="Histidine kinase-like ATPase, C-terminal domain"/>
    <property type="match status" value="1"/>
</dbReference>
<dbReference type="Pfam" id="PF02518">
    <property type="entry name" value="HATPase_c"/>
    <property type="match status" value="1"/>
</dbReference>
<dbReference type="CDD" id="cd00082">
    <property type="entry name" value="HisKA"/>
    <property type="match status" value="1"/>
</dbReference>
<dbReference type="EMBL" id="AVPF01000002">
    <property type="protein sequence ID" value="KGX91473.1"/>
    <property type="molecule type" value="Genomic_DNA"/>
</dbReference>
<dbReference type="SMART" id="SM00388">
    <property type="entry name" value="HisKA"/>
    <property type="match status" value="1"/>
</dbReference>
<evidence type="ECO:0000256" key="1">
    <source>
        <dbReference type="ARBA" id="ARBA00000085"/>
    </source>
</evidence>
<evidence type="ECO:0000256" key="12">
    <source>
        <dbReference type="ARBA" id="ARBA00023012"/>
    </source>
</evidence>
<dbReference type="SUPFAM" id="SSF158472">
    <property type="entry name" value="HAMP domain-like"/>
    <property type="match status" value="1"/>
</dbReference>
<comment type="catalytic activity">
    <reaction evidence="1">
        <text>ATP + protein L-histidine = ADP + protein N-phospho-L-histidine.</text>
        <dbReference type="EC" id="2.7.13.3"/>
    </reaction>
</comment>
<evidence type="ECO:0000259" key="16">
    <source>
        <dbReference type="PROSITE" id="PS50885"/>
    </source>
</evidence>
<evidence type="ECO:0000256" key="4">
    <source>
        <dbReference type="ARBA" id="ARBA00022475"/>
    </source>
</evidence>
<dbReference type="SMART" id="SM00387">
    <property type="entry name" value="HATPase_c"/>
    <property type="match status" value="1"/>
</dbReference>
<dbReference type="PROSITE" id="PS50109">
    <property type="entry name" value="HIS_KIN"/>
    <property type="match status" value="1"/>
</dbReference>
<keyword evidence="4" id="KW-1003">Cell membrane</keyword>
<keyword evidence="9 17" id="KW-0418">Kinase</keyword>
<dbReference type="PRINTS" id="PR00344">
    <property type="entry name" value="BCTRLSENSOR"/>
</dbReference>
<evidence type="ECO:0000256" key="10">
    <source>
        <dbReference type="ARBA" id="ARBA00022840"/>
    </source>
</evidence>
<keyword evidence="8" id="KW-0547">Nucleotide-binding</keyword>
<evidence type="ECO:0000313" key="17">
    <source>
        <dbReference type="EMBL" id="KGX91473.1"/>
    </source>
</evidence>
<dbReference type="SUPFAM" id="SSF55874">
    <property type="entry name" value="ATPase domain of HSP90 chaperone/DNA topoisomerase II/histidine kinase"/>
    <property type="match status" value="1"/>
</dbReference>